<feature type="transmembrane region" description="Helical" evidence="6">
    <location>
        <begin position="174"/>
        <end position="193"/>
    </location>
</feature>
<dbReference type="GO" id="GO:0015297">
    <property type="term" value="F:antiporter activity"/>
    <property type="evidence" value="ECO:0007669"/>
    <property type="project" value="InterPro"/>
</dbReference>
<feature type="transmembrane region" description="Helical" evidence="6">
    <location>
        <begin position="303"/>
        <end position="326"/>
    </location>
</feature>
<feature type="transmembrane region" description="Helical" evidence="6">
    <location>
        <begin position="205"/>
        <end position="224"/>
    </location>
</feature>
<feature type="transmembrane region" description="Helical" evidence="6">
    <location>
        <begin position="94"/>
        <end position="115"/>
    </location>
</feature>
<evidence type="ECO:0000313" key="7">
    <source>
        <dbReference type="EMBL" id="CAG8444360.1"/>
    </source>
</evidence>
<dbReference type="EMBL" id="CAJVPL010000085">
    <property type="protein sequence ID" value="CAG8444360.1"/>
    <property type="molecule type" value="Genomic_DNA"/>
</dbReference>
<dbReference type="InterPro" id="IPR045069">
    <property type="entry name" value="MATE_euk"/>
</dbReference>
<feature type="transmembrane region" description="Helical" evidence="6">
    <location>
        <begin position="135"/>
        <end position="154"/>
    </location>
</feature>
<feature type="transmembrane region" description="Helical" evidence="6">
    <location>
        <begin position="358"/>
        <end position="377"/>
    </location>
</feature>
<organism evidence="7 8">
    <name type="scientific">Ambispora gerdemannii</name>
    <dbReference type="NCBI Taxonomy" id="144530"/>
    <lineage>
        <taxon>Eukaryota</taxon>
        <taxon>Fungi</taxon>
        <taxon>Fungi incertae sedis</taxon>
        <taxon>Mucoromycota</taxon>
        <taxon>Glomeromycotina</taxon>
        <taxon>Glomeromycetes</taxon>
        <taxon>Archaeosporales</taxon>
        <taxon>Ambisporaceae</taxon>
        <taxon>Ambispora</taxon>
    </lineage>
</organism>
<dbReference type="GO" id="GO:0042910">
    <property type="term" value="F:xenobiotic transmembrane transporter activity"/>
    <property type="evidence" value="ECO:0007669"/>
    <property type="project" value="InterPro"/>
</dbReference>
<evidence type="ECO:0000256" key="4">
    <source>
        <dbReference type="ARBA" id="ARBA00022989"/>
    </source>
</evidence>
<comment type="subcellular location">
    <subcellularLocation>
        <location evidence="1">Membrane</location>
        <topology evidence="1">Multi-pass membrane protein</topology>
    </subcellularLocation>
</comment>
<feature type="transmembrane region" description="Helical" evidence="6">
    <location>
        <begin position="279"/>
        <end position="297"/>
    </location>
</feature>
<evidence type="ECO:0000256" key="5">
    <source>
        <dbReference type="ARBA" id="ARBA00023136"/>
    </source>
</evidence>
<comment type="caution">
    <text evidence="7">The sequence shown here is derived from an EMBL/GenBank/DDBJ whole genome shotgun (WGS) entry which is preliminary data.</text>
</comment>
<accession>A0A9N8YMV0</accession>
<name>A0A9N8YMV0_9GLOM</name>
<feature type="transmembrane region" description="Helical" evidence="6">
    <location>
        <begin position="455"/>
        <end position="480"/>
    </location>
</feature>
<dbReference type="InterPro" id="IPR002528">
    <property type="entry name" value="MATE_fam"/>
</dbReference>
<dbReference type="GO" id="GO:0016020">
    <property type="term" value="C:membrane"/>
    <property type="evidence" value="ECO:0007669"/>
    <property type="project" value="UniProtKB-SubCell"/>
</dbReference>
<reference evidence="7" key="1">
    <citation type="submission" date="2021-06" db="EMBL/GenBank/DDBJ databases">
        <authorList>
            <person name="Kallberg Y."/>
            <person name="Tangrot J."/>
            <person name="Rosling A."/>
        </authorList>
    </citation>
    <scope>NUCLEOTIDE SEQUENCE</scope>
    <source>
        <strain evidence="7">MT106</strain>
    </source>
</reference>
<evidence type="ECO:0000256" key="1">
    <source>
        <dbReference type="ARBA" id="ARBA00004141"/>
    </source>
</evidence>
<keyword evidence="4 6" id="KW-1133">Transmembrane helix</keyword>
<gene>
    <name evidence="7" type="ORF">AGERDE_LOCUS1304</name>
</gene>
<dbReference type="AlphaFoldDB" id="A0A9N8YMV0"/>
<feature type="transmembrane region" description="Helical" evidence="6">
    <location>
        <begin position="397"/>
        <end position="417"/>
    </location>
</feature>
<dbReference type="CDD" id="cd13132">
    <property type="entry name" value="MATE_eukaryotic"/>
    <property type="match status" value="1"/>
</dbReference>
<feature type="transmembrane region" description="Helical" evidence="6">
    <location>
        <begin position="424"/>
        <end position="443"/>
    </location>
</feature>
<dbReference type="Proteomes" id="UP000789831">
    <property type="component" value="Unassembled WGS sequence"/>
</dbReference>
<dbReference type="NCBIfam" id="TIGR00797">
    <property type="entry name" value="matE"/>
    <property type="match status" value="1"/>
</dbReference>
<keyword evidence="3 6" id="KW-0812">Transmembrane</keyword>
<evidence type="ECO:0000256" key="6">
    <source>
        <dbReference type="SAM" id="Phobius"/>
    </source>
</evidence>
<evidence type="ECO:0000313" key="8">
    <source>
        <dbReference type="Proteomes" id="UP000789831"/>
    </source>
</evidence>
<evidence type="ECO:0000256" key="3">
    <source>
        <dbReference type="ARBA" id="ARBA00022692"/>
    </source>
</evidence>
<evidence type="ECO:0000256" key="2">
    <source>
        <dbReference type="ARBA" id="ARBA00010199"/>
    </source>
</evidence>
<protein>
    <submittedName>
        <fullName evidence="7">9245_t:CDS:1</fullName>
    </submittedName>
</protein>
<dbReference type="PANTHER" id="PTHR11206">
    <property type="entry name" value="MULTIDRUG RESISTANCE PROTEIN"/>
    <property type="match status" value="1"/>
</dbReference>
<dbReference type="OrthoDB" id="2126698at2759"/>
<feature type="transmembrane region" description="Helical" evidence="6">
    <location>
        <begin position="230"/>
        <end position="258"/>
    </location>
</feature>
<proteinExistence type="inferred from homology"/>
<keyword evidence="8" id="KW-1185">Reference proteome</keyword>
<keyword evidence="5 6" id="KW-0472">Membrane</keyword>
<dbReference type="GO" id="GO:1990961">
    <property type="term" value="P:xenobiotic detoxification by transmembrane export across the plasma membrane"/>
    <property type="evidence" value="ECO:0007669"/>
    <property type="project" value="InterPro"/>
</dbReference>
<dbReference type="Pfam" id="PF01554">
    <property type="entry name" value="MatE"/>
    <property type="match status" value="2"/>
</dbReference>
<comment type="similarity">
    <text evidence="2">Belongs to the multi antimicrobial extrusion (MATE) (TC 2.A.66.1) family.</text>
</comment>
<sequence>MSTENTPLISSSEEEATAYGISNVLADNLLFSSNDGVSTSTDFGREKLFDYEEAKFLTKKAAPLLVAYLLQYTLQVANVFSLGRLGSNELAASALGSMFAAVTCWSVGLGAASALDTLCSQAYTSGTPIMVGVHLQRGVIIVLIGMMPIAMLWWEAERILVVLGQDKELSKMAGVYLRYLLPGAPAYLLFECVKKYLQAQGIMQASTYVLIICAPINLVLNYTLVLYKPIALGFIGAPLAITIVNWLMLISIVLYIRFFDGYQVWGGWTCDALRDWRTFIQLAIPGILMVCSQYWSYELIALAAGYLGSITLASHSIVLTSALLLYQAPYGIAVATSNRVGNLLGAGLASKAQVTARVAMFLAVLIALVNSTVLMVFKDSWGYLFTSDDEVVKMVATLLPLCAAFQELNAVGVGILCGQGKQRVGAIFTMVGYLFALILGLVFEFRYYLGIKGLWTALTCASIAIAIAVIWTILVTDWQWEVERCRKRMKIVDHNESRENV</sequence>
<feature type="transmembrane region" description="Helical" evidence="6">
    <location>
        <begin position="61"/>
        <end position="82"/>
    </location>
</feature>